<dbReference type="AlphaFoldDB" id="A0A839YXD2"/>
<evidence type="ECO:0000313" key="3">
    <source>
        <dbReference type="EMBL" id="MBB3763839.1"/>
    </source>
</evidence>
<comment type="caution">
    <text evidence="3">The sequence shown here is derived from an EMBL/GenBank/DDBJ whole genome shotgun (WGS) entry which is preliminary data.</text>
</comment>
<organism evidence="3 4">
    <name type="scientific">Sphingomicrobium lutaoense</name>
    <dbReference type="NCBI Taxonomy" id="515949"/>
    <lineage>
        <taxon>Bacteria</taxon>
        <taxon>Pseudomonadati</taxon>
        <taxon>Pseudomonadota</taxon>
        <taxon>Alphaproteobacteria</taxon>
        <taxon>Sphingomonadales</taxon>
        <taxon>Sphingomonadaceae</taxon>
        <taxon>Sphingomicrobium</taxon>
    </lineage>
</organism>
<dbReference type="RefSeq" id="WP_221184828.1">
    <property type="nucleotide sequence ID" value="NZ_JACICF010000001.1"/>
</dbReference>
<proteinExistence type="predicted"/>
<dbReference type="PANTHER" id="PTHR35535">
    <property type="entry name" value="HEAT SHOCK PROTEIN HSLJ"/>
    <property type="match status" value="1"/>
</dbReference>
<dbReference type="Proteomes" id="UP000578569">
    <property type="component" value="Unassembled WGS sequence"/>
</dbReference>
<evidence type="ECO:0000259" key="2">
    <source>
        <dbReference type="Pfam" id="PF03724"/>
    </source>
</evidence>
<accession>A0A839YXD2</accession>
<evidence type="ECO:0000256" key="1">
    <source>
        <dbReference type="SAM" id="SignalP"/>
    </source>
</evidence>
<keyword evidence="1" id="KW-0732">Signal</keyword>
<feature type="domain" description="DUF306" evidence="2">
    <location>
        <begin position="160"/>
        <end position="258"/>
    </location>
</feature>
<evidence type="ECO:0000313" key="4">
    <source>
        <dbReference type="Proteomes" id="UP000578569"/>
    </source>
</evidence>
<reference evidence="3 4" key="1">
    <citation type="submission" date="2020-08" db="EMBL/GenBank/DDBJ databases">
        <title>Genomic Encyclopedia of Type Strains, Phase IV (KMG-IV): sequencing the most valuable type-strain genomes for metagenomic binning, comparative biology and taxonomic classification.</title>
        <authorList>
            <person name="Goeker M."/>
        </authorList>
    </citation>
    <scope>NUCLEOTIDE SEQUENCE [LARGE SCALE GENOMIC DNA]</scope>
    <source>
        <strain evidence="3 4">DSM 24194</strain>
    </source>
</reference>
<feature type="chain" id="PRO_5032647088" evidence="1">
    <location>
        <begin position="22"/>
        <end position="265"/>
    </location>
</feature>
<dbReference type="Gene3D" id="2.40.128.270">
    <property type="match status" value="1"/>
</dbReference>
<dbReference type="InterPro" id="IPR053147">
    <property type="entry name" value="Hsp_HslJ-like"/>
</dbReference>
<name>A0A839YXD2_9SPHN</name>
<feature type="signal peptide" evidence="1">
    <location>
        <begin position="1"/>
        <end position="21"/>
    </location>
</feature>
<dbReference type="EMBL" id="JACICF010000001">
    <property type="protein sequence ID" value="MBB3763839.1"/>
    <property type="molecule type" value="Genomic_DNA"/>
</dbReference>
<dbReference type="PANTHER" id="PTHR35535:SF2">
    <property type="entry name" value="DUF306 DOMAIN-CONTAINING PROTEIN"/>
    <property type="match status" value="1"/>
</dbReference>
<dbReference type="Pfam" id="PF03724">
    <property type="entry name" value="META"/>
    <property type="match status" value="1"/>
</dbReference>
<gene>
    <name evidence="3" type="ORF">FHS50_000862</name>
</gene>
<keyword evidence="3" id="KW-0346">Stress response</keyword>
<sequence>MKMAASLLALALAACTTAPYGSDGLYREPYGGRDYPPYPAPYPDNYGMPLPFQDEPYRAIGTEPFWSLELDGREMQFKTADGLSYREPVPPVRPTAAGEVFEGRRLVMVIEARSCSDGMSDRVYPNSVVVWFDQNRWTGCGAPQSFYREAGEGPPSGNAAMLERTSWTVMSINGQPVPRSGYYINFLPGGSMEARFGCNRISATVTVQGQTLTAGPLQSTRMACADMSMESAASNILGAPAEIALTRDGLTLRNRQGTIAARRAR</sequence>
<dbReference type="InterPro" id="IPR005184">
    <property type="entry name" value="DUF306_Meta_HslJ"/>
</dbReference>
<keyword evidence="4" id="KW-1185">Reference proteome</keyword>
<protein>
    <submittedName>
        <fullName evidence="3">Heat shock protein HslJ/uncharacterized membrane protein</fullName>
    </submittedName>
</protein>
<dbReference type="PROSITE" id="PS51257">
    <property type="entry name" value="PROKAR_LIPOPROTEIN"/>
    <property type="match status" value="1"/>
</dbReference>
<dbReference type="InterPro" id="IPR038670">
    <property type="entry name" value="HslJ-like_sf"/>
</dbReference>